<evidence type="ECO:0000313" key="1">
    <source>
        <dbReference type="EMBL" id="NMG82952.1"/>
    </source>
</evidence>
<dbReference type="EMBL" id="WNEG01000034">
    <property type="protein sequence ID" value="NMG82952.1"/>
    <property type="molecule type" value="Genomic_DNA"/>
</dbReference>
<dbReference type="AlphaFoldDB" id="A0A848D9Z4"/>
<name>A0A848D9Z4_9EURY</name>
<proteinExistence type="predicted"/>
<comment type="caution">
    <text evidence="1">The sequence shown here is derived from an EMBL/GenBank/DDBJ whole genome shotgun (WGS) entry which is preliminary data.</text>
</comment>
<accession>A0A848D9Z4</accession>
<sequence length="172" mass="18886">MDRGESIEKLAGLLSADEYGDVISEMLVEILADERKRNIFVAKLQDVRNEAKAIDQEIALTPMEQGVLDFMLEAKQPLNAGEVSGGLGAEYPSLRHRTHASSVLNSLLSKRTLGKIKIGNSYYFTTPKEAVIECLKRRGEEPDRCSPVRIADETGMPLAVVLEVIGELLGSE</sequence>
<organism evidence="1 2">
    <name type="scientific">Candidatus Ethanoperedens thermophilum</name>
    <dbReference type="NCBI Taxonomy" id="2766897"/>
    <lineage>
        <taxon>Archaea</taxon>
        <taxon>Methanobacteriati</taxon>
        <taxon>Methanobacteriota</taxon>
        <taxon>Stenosarchaea group</taxon>
        <taxon>Methanomicrobia</taxon>
        <taxon>Methanosarcinales</taxon>
        <taxon>Methanosarcinales incertae sedis</taxon>
        <taxon>GOM Arc I cluster</taxon>
        <taxon>Candidatus Ethanoperedens</taxon>
    </lineage>
</organism>
<protein>
    <submittedName>
        <fullName evidence="1">Uncharacterized protein</fullName>
    </submittedName>
</protein>
<dbReference type="Proteomes" id="UP000606580">
    <property type="component" value="Unassembled WGS sequence"/>
</dbReference>
<gene>
    <name evidence="1" type="ORF">GIS02_01945</name>
</gene>
<evidence type="ECO:0000313" key="2">
    <source>
        <dbReference type="Proteomes" id="UP000606580"/>
    </source>
</evidence>
<reference evidence="1" key="1">
    <citation type="journal article" date="2020" name="MBio">
        <title>'Candidatus Ethanoperedens,' a Thermophilic Genus of Archaea Mediating the Anaerobic Oxidation of Ethane.</title>
        <authorList>
            <person name="Hahn C.J."/>
            <person name="Laso-Perez R."/>
            <person name="Vulcano F."/>
            <person name="Vaziourakis K.M."/>
            <person name="Stokke R."/>
            <person name="Steen I.H."/>
            <person name="Teske A."/>
            <person name="Boetius A."/>
            <person name="Liebeke M."/>
            <person name="Amann R."/>
            <person name="Knittel K."/>
            <person name="Wegener G."/>
        </authorList>
    </citation>
    <scope>NUCLEOTIDE SEQUENCE</scope>
    <source>
        <strain evidence="1">GoM-Arc1-LC-WB58</strain>
    </source>
</reference>